<feature type="region of interest" description="Disordered" evidence="7">
    <location>
        <begin position="455"/>
        <end position="496"/>
    </location>
</feature>
<keyword evidence="3" id="KW-0813">Transport</keyword>
<dbReference type="EMBL" id="MDYQ01000081">
    <property type="protein sequence ID" value="PRP83491.1"/>
    <property type="molecule type" value="Genomic_DNA"/>
</dbReference>
<dbReference type="Pfam" id="PF03179">
    <property type="entry name" value="V-ATPase_G"/>
    <property type="match status" value="1"/>
</dbReference>
<dbReference type="SMART" id="SM00248">
    <property type="entry name" value="ANK"/>
    <property type="match status" value="4"/>
</dbReference>
<evidence type="ECO:0000259" key="8">
    <source>
        <dbReference type="Pfam" id="PF02582"/>
    </source>
</evidence>
<evidence type="ECO:0000256" key="3">
    <source>
        <dbReference type="ARBA" id="ARBA00022448"/>
    </source>
</evidence>
<protein>
    <recommendedName>
        <fullName evidence="8">DUF155 domain-containing protein</fullName>
    </recommendedName>
</protein>
<dbReference type="PANTHER" id="PTHR16255:SF1">
    <property type="entry name" value="REQUIRED FOR MEIOTIC NUCLEAR DIVISION PROTEIN 1 HOMOLOG"/>
    <property type="match status" value="1"/>
</dbReference>
<feature type="compositionally biased region" description="Basic and acidic residues" evidence="7">
    <location>
        <begin position="455"/>
        <end position="465"/>
    </location>
</feature>
<dbReference type="GO" id="GO:0046961">
    <property type="term" value="F:proton-transporting ATPase activity, rotational mechanism"/>
    <property type="evidence" value="ECO:0007669"/>
    <property type="project" value="InterPro"/>
</dbReference>
<dbReference type="OrthoDB" id="18302at2759"/>
<feature type="compositionally biased region" description="Basic residues" evidence="7">
    <location>
        <begin position="470"/>
        <end position="481"/>
    </location>
</feature>
<accession>A0A2P6NHS4</accession>
<dbReference type="AlphaFoldDB" id="A0A2P6NHS4"/>
<dbReference type="Proteomes" id="UP000241769">
    <property type="component" value="Unassembled WGS sequence"/>
</dbReference>
<evidence type="ECO:0000256" key="2">
    <source>
        <dbReference type="ARBA" id="ARBA00010066"/>
    </source>
</evidence>
<dbReference type="NCBIfam" id="TIGR01147">
    <property type="entry name" value="V_ATP_synt_G"/>
    <property type="match status" value="1"/>
</dbReference>
<feature type="compositionally biased region" description="Basic and acidic residues" evidence="7">
    <location>
        <begin position="485"/>
        <end position="496"/>
    </location>
</feature>
<evidence type="ECO:0000313" key="10">
    <source>
        <dbReference type="Proteomes" id="UP000241769"/>
    </source>
</evidence>
<dbReference type="GO" id="GO:0016471">
    <property type="term" value="C:vacuolar proton-transporting V-type ATPase complex"/>
    <property type="evidence" value="ECO:0007669"/>
    <property type="project" value="InterPro"/>
</dbReference>
<reference evidence="9 10" key="1">
    <citation type="journal article" date="2018" name="Genome Biol. Evol.">
        <title>Multiple Roots of Fruiting Body Formation in Amoebozoa.</title>
        <authorList>
            <person name="Hillmann F."/>
            <person name="Forbes G."/>
            <person name="Novohradska S."/>
            <person name="Ferling I."/>
            <person name="Riege K."/>
            <person name="Groth M."/>
            <person name="Westermann M."/>
            <person name="Marz M."/>
            <person name="Spaller T."/>
            <person name="Winckler T."/>
            <person name="Schaap P."/>
            <person name="Glockner G."/>
        </authorList>
    </citation>
    <scope>NUCLEOTIDE SEQUENCE [LARGE SCALE GENOMIC DNA]</scope>
    <source>
        <strain evidence="9 10">Jena</strain>
    </source>
</reference>
<dbReference type="Gene3D" id="1.20.5.2950">
    <property type="match status" value="1"/>
</dbReference>
<name>A0A2P6NHS4_9EUKA</name>
<organism evidence="9 10">
    <name type="scientific">Planoprotostelium fungivorum</name>
    <dbReference type="NCBI Taxonomy" id="1890364"/>
    <lineage>
        <taxon>Eukaryota</taxon>
        <taxon>Amoebozoa</taxon>
        <taxon>Evosea</taxon>
        <taxon>Variosea</taxon>
        <taxon>Cavosteliida</taxon>
        <taxon>Cavosteliaceae</taxon>
        <taxon>Planoprotostelium</taxon>
    </lineage>
</organism>
<evidence type="ECO:0000256" key="7">
    <source>
        <dbReference type="SAM" id="MobiDB-lite"/>
    </source>
</evidence>
<sequence length="891" mass="100991">MVRLSHLAPSNMNYQKKEPTLTEDALEIVLRFVLTTVNDPSRSLPSDECFRNLHQYCLLRSICHSWRQRFTPLLRPDFCNNWALQRLRTVEELGWATTHPLITPSHLNTALHGAIRQKNPLITTILLCNEPRTDKSGAFYLSIWTDQPEMVDLVLQKGKGTADADLLKCMEYVFNHGGHSMTEVMMGELNVVWSGIAMSIVKGNYNVFDHLMGDGHLSPKCVFKAVIFGLDTATGSDMVLREAAQAAMIVRLLGDSEVDPSVDDDWAVKRAIEGSHCSAVKALVGDPRVNTHVALMHAISHQQIDIVYMLLDLDVDPSSHDDEAIISAASIGLTDIVERMMKDTRVNPASKGNSALQRACFQRHYRTVEVLMTDKRVDPSRVPKEWIMEWPESERKMVFGGKQGNMIRTVIGRISANALFSRNQGPLFHPLVRRAPIIRNQPITPCFIASRKFSNVRDEDSEHRPTPNKSSKKVPNWRKRNTNFDSERQKNAKMQDMEETTAYHTAENYDMAALYNHVSVKSAGTTMTDEDDGSAVISRRFKGGDVYYFQGGSVVMWGLSQSDATDVLKELKQFEKEPIDLEEQEYKRHQLAFSFGLHQSVKLASIEEKIVGQIRGTMNIQEHLVNKRGWLSDHRTAKSVNQMLSDLLSIRASLNLHSELIGTPDIFWEHPQLERFFIQITKNLEIGSRMDIVNKRLDEILVMLKMLKSELATDHSVRLEVLIILLIAAEIVIHITPLLLDLMEGDEEESDPILRLDLHPRHQRGEAKSSKRSSSKMASSQAGVKLLLQAESQAQEKVNKARKDKVALLKKARDEASAEIDQYRKQRQNESENFSMSGTATSQARLRELQIHTEQEIKKVQRDLEQHAPEVVELLLKHVMNVNTNFTAQLA</sequence>
<comment type="similarity">
    <text evidence="1">Belongs to the RMD1/sif2 family.</text>
</comment>
<gene>
    <name evidence="9" type="ORF">PROFUN_04365</name>
</gene>
<feature type="compositionally biased region" description="Basic and acidic residues" evidence="7">
    <location>
        <begin position="753"/>
        <end position="769"/>
    </location>
</feature>
<keyword evidence="4" id="KW-0375">Hydrogen ion transport</keyword>
<keyword evidence="6" id="KW-0175">Coiled coil</keyword>
<dbReference type="InterPro" id="IPR036770">
    <property type="entry name" value="Ankyrin_rpt-contain_sf"/>
</dbReference>
<dbReference type="SUPFAM" id="SSF48403">
    <property type="entry name" value="Ankyrin repeat"/>
    <property type="match status" value="1"/>
</dbReference>
<keyword evidence="5" id="KW-0406">Ion transport</keyword>
<feature type="domain" description="DUF155" evidence="8">
    <location>
        <begin position="546"/>
        <end position="694"/>
    </location>
</feature>
<dbReference type="Pfam" id="PF02582">
    <property type="entry name" value="DUF155"/>
    <property type="match status" value="1"/>
</dbReference>
<comment type="caution">
    <text evidence="9">The sequence shown here is derived from an EMBL/GenBank/DDBJ whole genome shotgun (WGS) entry which is preliminary data.</text>
</comment>
<evidence type="ECO:0000256" key="1">
    <source>
        <dbReference type="ARBA" id="ARBA00008306"/>
    </source>
</evidence>
<keyword evidence="10" id="KW-1185">Reference proteome</keyword>
<comment type="similarity">
    <text evidence="2">Belongs to the V-ATPase G subunit family.</text>
</comment>
<dbReference type="InterPro" id="IPR005124">
    <property type="entry name" value="V-ATPase_G"/>
</dbReference>
<evidence type="ECO:0000256" key="6">
    <source>
        <dbReference type="SAM" id="Coils"/>
    </source>
</evidence>
<evidence type="ECO:0000256" key="5">
    <source>
        <dbReference type="ARBA" id="ARBA00023065"/>
    </source>
</evidence>
<dbReference type="GO" id="GO:0005739">
    <property type="term" value="C:mitochondrion"/>
    <property type="evidence" value="ECO:0007669"/>
    <property type="project" value="UniProtKB-ARBA"/>
</dbReference>
<dbReference type="Gene3D" id="1.25.40.20">
    <property type="entry name" value="Ankyrin repeat-containing domain"/>
    <property type="match status" value="1"/>
</dbReference>
<evidence type="ECO:0000256" key="4">
    <source>
        <dbReference type="ARBA" id="ARBA00022781"/>
    </source>
</evidence>
<feature type="region of interest" description="Disordered" evidence="7">
    <location>
        <begin position="753"/>
        <end position="777"/>
    </location>
</feature>
<dbReference type="Pfam" id="PF12796">
    <property type="entry name" value="Ank_2"/>
    <property type="match status" value="1"/>
</dbReference>
<dbReference type="InterPro" id="IPR003734">
    <property type="entry name" value="DUF155"/>
</dbReference>
<dbReference type="InterPro" id="IPR002110">
    <property type="entry name" value="Ankyrin_rpt"/>
</dbReference>
<dbReference type="InParanoid" id="A0A2P6NHS4"/>
<dbReference type="PANTHER" id="PTHR16255">
    <property type="entry name" value="REQUIRED FOR MEIOTIC NUCLEAR DIVISION PROTEIN 1 HOMOLOG"/>
    <property type="match status" value="1"/>
</dbReference>
<evidence type="ECO:0000313" key="9">
    <source>
        <dbReference type="EMBL" id="PRP83491.1"/>
    </source>
</evidence>
<dbReference type="InterPro" id="IPR051624">
    <property type="entry name" value="RMD1/Sad1-interacting"/>
</dbReference>
<feature type="coiled-coil region" evidence="6">
    <location>
        <begin position="784"/>
        <end position="833"/>
    </location>
</feature>
<proteinExistence type="inferred from homology"/>